<keyword evidence="4" id="KW-0274">FAD</keyword>
<dbReference type="InterPro" id="IPR051169">
    <property type="entry name" value="NADH-Q_oxidoreductase"/>
</dbReference>
<dbReference type="PRINTS" id="PR00411">
    <property type="entry name" value="PNDRDTASEI"/>
</dbReference>
<dbReference type="Proteomes" id="UP000029227">
    <property type="component" value="Unassembled WGS sequence"/>
</dbReference>
<evidence type="ECO:0000256" key="4">
    <source>
        <dbReference type="ARBA" id="ARBA00022827"/>
    </source>
</evidence>
<gene>
    <name evidence="7" type="ORF">JCM19237_1844</name>
</gene>
<evidence type="ECO:0000313" key="7">
    <source>
        <dbReference type="EMBL" id="GAL06199.1"/>
    </source>
</evidence>
<dbReference type="Gene3D" id="3.50.50.100">
    <property type="match status" value="1"/>
</dbReference>
<keyword evidence="3" id="KW-0285">Flavoprotein</keyword>
<dbReference type="PRINTS" id="PR00368">
    <property type="entry name" value="FADPNR"/>
</dbReference>
<organism evidence="7 8">
    <name type="scientific">Photobacterium aphoticum</name>
    <dbReference type="NCBI Taxonomy" id="754436"/>
    <lineage>
        <taxon>Bacteria</taxon>
        <taxon>Pseudomonadati</taxon>
        <taxon>Pseudomonadota</taxon>
        <taxon>Gammaproteobacteria</taxon>
        <taxon>Vibrionales</taxon>
        <taxon>Vibrionaceae</taxon>
        <taxon>Photobacterium</taxon>
    </lineage>
</organism>
<sequence length="410" mass="44701">MSKIIVVGGGAAGLELVTRLGRSLGRRAEHTITLVEPASHHYWKPRLHEIAAGTFDNELDAVSYLQHAACHGYQYVQAAMTGLDRSAKTITVSQPVNGEATLDYDYLVLAVGAISNDFKTPGVSEHCLFLDSAEQAQRAWALINPLLRTQGEHRLSIVGAGATGVELAAELAKVSEKLQRYRHGASLSITLVEAADRVLPASPACMSEKVQRKLEQQGVTVLTNTRIQRAESGRLVTADDQVLIADLQIWAAGIKCADWLTQLDGLETNRINQLKVHDTLQSTLDEAIFVMGDSAECPQPDGSFVPPRAQAANQAAGHLAHQFARLMKGKPLQPFLFNDGGMVVALGHDYAVGALMNDKVVLRGRLVRNLYDTIFRLHQRILFGWGRVTALVMLKRIKGLLSPYYKGNAS</sequence>
<dbReference type="PANTHER" id="PTHR42913">
    <property type="entry name" value="APOPTOSIS-INDUCING FACTOR 1"/>
    <property type="match status" value="1"/>
</dbReference>
<dbReference type="PANTHER" id="PTHR42913:SF3">
    <property type="entry name" value="64 KDA MITOCHONDRIAL NADH DEHYDROGENASE (EUROFUNG)"/>
    <property type="match status" value="1"/>
</dbReference>
<dbReference type="eggNOG" id="COG1252">
    <property type="taxonomic scope" value="Bacteria"/>
</dbReference>
<dbReference type="InterPro" id="IPR036188">
    <property type="entry name" value="FAD/NAD-bd_sf"/>
</dbReference>
<evidence type="ECO:0000256" key="5">
    <source>
        <dbReference type="ARBA" id="ARBA00023002"/>
    </source>
</evidence>
<dbReference type="EMBL" id="BBMN01000010">
    <property type="protein sequence ID" value="GAL06199.1"/>
    <property type="molecule type" value="Genomic_DNA"/>
</dbReference>
<comment type="caution">
    <text evidence="7">The sequence shown here is derived from an EMBL/GenBank/DDBJ whole genome shotgun (WGS) entry which is preliminary data.</text>
</comment>
<dbReference type="GO" id="GO:0019646">
    <property type="term" value="P:aerobic electron transport chain"/>
    <property type="evidence" value="ECO:0007669"/>
    <property type="project" value="TreeGrafter"/>
</dbReference>
<feature type="domain" description="FAD/NAD(P)-binding" evidence="6">
    <location>
        <begin position="3"/>
        <end position="315"/>
    </location>
</feature>
<dbReference type="InterPro" id="IPR023753">
    <property type="entry name" value="FAD/NAD-binding_dom"/>
</dbReference>
<evidence type="ECO:0000256" key="2">
    <source>
        <dbReference type="ARBA" id="ARBA00005272"/>
    </source>
</evidence>
<dbReference type="AlphaFoldDB" id="A0A090QWF1"/>
<dbReference type="STRING" id="754436.JCM19237_1844"/>
<evidence type="ECO:0000256" key="3">
    <source>
        <dbReference type="ARBA" id="ARBA00022630"/>
    </source>
</evidence>
<comment type="cofactor">
    <cofactor evidence="1">
        <name>FAD</name>
        <dbReference type="ChEBI" id="CHEBI:57692"/>
    </cofactor>
</comment>
<dbReference type="GO" id="GO:0003955">
    <property type="term" value="F:NAD(P)H dehydrogenase (quinone) activity"/>
    <property type="evidence" value="ECO:0007669"/>
    <property type="project" value="TreeGrafter"/>
</dbReference>
<dbReference type="Pfam" id="PF07992">
    <property type="entry name" value="Pyr_redox_2"/>
    <property type="match status" value="1"/>
</dbReference>
<keyword evidence="5 7" id="KW-0560">Oxidoreductase</keyword>
<name>A0A090QWF1_9GAMM</name>
<accession>A0A090QWF1</accession>
<evidence type="ECO:0000259" key="6">
    <source>
        <dbReference type="Pfam" id="PF07992"/>
    </source>
</evidence>
<protein>
    <submittedName>
        <fullName evidence="7">NADH dehydrogenase</fullName>
        <ecNumber evidence="7">1.6.99.3</ecNumber>
    </submittedName>
</protein>
<dbReference type="EC" id="1.6.99.3" evidence="7"/>
<evidence type="ECO:0000313" key="8">
    <source>
        <dbReference type="Proteomes" id="UP000029227"/>
    </source>
</evidence>
<reference evidence="7 8" key="1">
    <citation type="journal article" date="2014" name="Genome Announc.">
        <title>Draft Genome Sequences of Two Vibrionaceae Species, Vibrio ponticus C121 and Photobacterium aphoticum C119, Isolated as Coral Reef Microbiota.</title>
        <authorList>
            <person name="Al-saari N."/>
            <person name="Meirelles P.M."/>
            <person name="Mino S."/>
            <person name="Suda W."/>
            <person name="Oshima K."/>
            <person name="Hattori M."/>
            <person name="Ohkuma M."/>
            <person name="Thompson F.L."/>
            <person name="Gomez-Gil B."/>
            <person name="Sawabe T."/>
            <person name="Sawabe T."/>
        </authorList>
    </citation>
    <scope>NUCLEOTIDE SEQUENCE [LARGE SCALE GENOMIC DNA]</scope>
    <source>
        <strain evidence="7 8">JCM 19237</strain>
    </source>
</reference>
<proteinExistence type="inferred from homology"/>
<evidence type="ECO:0000256" key="1">
    <source>
        <dbReference type="ARBA" id="ARBA00001974"/>
    </source>
</evidence>
<comment type="similarity">
    <text evidence="2">Belongs to the NADH dehydrogenase family.</text>
</comment>
<dbReference type="SUPFAM" id="SSF51905">
    <property type="entry name" value="FAD/NAD(P)-binding domain"/>
    <property type="match status" value="2"/>
</dbReference>